<feature type="domain" description="Peptidase M1 alanyl aminopeptidase C-terminal" evidence="15">
    <location>
        <begin position="581"/>
        <end position="900"/>
    </location>
</feature>
<reference evidence="17 18" key="1">
    <citation type="submission" date="2023-04" db="EMBL/GenBank/DDBJ databases">
        <title>Marinoamorphus aggregata gen. nov., sp. Nov., isolate from tissue of brittle star Ophioplocus japonicus.</title>
        <authorList>
            <person name="Kawano K."/>
            <person name="Sawayama S."/>
            <person name="Nakagawa S."/>
        </authorList>
    </citation>
    <scope>NUCLEOTIDE SEQUENCE [LARGE SCALE GENOMIC DNA]</scope>
    <source>
        <strain evidence="17 18">NKW23</strain>
    </source>
</reference>
<dbReference type="PANTHER" id="PTHR46322:SF1">
    <property type="entry name" value="PUROMYCIN-SENSITIVE AMINOPEPTIDASE"/>
    <property type="match status" value="1"/>
</dbReference>
<dbReference type="Gene3D" id="2.60.40.1840">
    <property type="match status" value="1"/>
</dbReference>
<dbReference type="PRINTS" id="PR00756">
    <property type="entry name" value="ALADIPTASE"/>
</dbReference>
<dbReference type="InterPro" id="IPR027268">
    <property type="entry name" value="Peptidase_M4/M1_CTD_sf"/>
</dbReference>
<comment type="cofactor">
    <cofactor evidence="2">
        <name>Zn(2+)</name>
        <dbReference type="ChEBI" id="CHEBI:29105"/>
    </cofactor>
</comment>
<evidence type="ECO:0000256" key="5">
    <source>
        <dbReference type="ARBA" id="ARBA00015611"/>
    </source>
</evidence>
<dbReference type="Gene3D" id="1.25.50.10">
    <property type="entry name" value="Peptidase M1, alanyl aminopeptidase, C-terminal domain"/>
    <property type="match status" value="1"/>
</dbReference>
<feature type="domain" description="Aminopeptidase N-like N-terminal" evidence="16">
    <location>
        <begin position="72"/>
        <end position="176"/>
    </location>
</feature>
<evidence type="ECO:0000256" key="1">
    <source>
        <dbReference type="ARBA" id="ARBA00000098"/>
    </source>
</evidence>
<dbReference type="InterPro" id="IPR024601">
    <property type="entry name" value="Peptidase_M1_pepN_C"/>
</dbReference>
<dbReference type="InterPro" id="IPR035414">
    <property type="entry name" value="Peptidase_M1_pepN_Ig-like"/>
</dbReference>
<dbReference type="CDD" id="cd09600">
    <property type="entry name" value="M1_APN"/>
    <property type="match status" value="1"/>
</dbReference>
<evidence type="ECO:0000256" key="7">
    <source>
        <dbReference type="ARBA" id="ARBA00022670"/>
    </source>
</evidence>
<keyword evidence="9" id="KW-0378">Hydrolase</keyword>
<dbReference type="InterPro" id="IPR038438">
    <property type="entry name" value="PepN_Ig-like_sf"/>
</dbReference>
<gene>
    <name evidence="17" type="primary">pepN</name>
    <name evidence="17" type="ORF">LNKW23_05770</name>
</gene>
<keyword evidence="10" id="KW-0862">Zinc</keyword>
<dbReference type="Gene3D" id="1.10.390.10">
    <property type="entry name" value="Neutral Protease Domain 2"/>
    <property type="match status" value="1"/>
</dbReference>
<evidence type="ECO:0000256" key="6">
    <source>
        <dbReference type="ARBA" id="ARBA00022438"/>
    </source>
</evidence>
<evidence type="ECO:0000256" key="11">
    <source>
        <dbReference type="ARBA" id="ARBA00023049"/>
    </source>
</evidence>
<keyword evidence="6 17" id="KW-0031">Aminopeptidase</keyword>
<sequence>MRHRTDTDPRQTPTRLADYRPPYWLVDRVRLEFELDPTATRVTAEIEFRRNPERAAEGPADLRLDGRSLIWRGAKIDGTPLADDAVAIDGEGLTVAAAHLPGERFTWRCETEIDPAANTALEGLYISKGMYCTQCEAEGFRKITFYPDRPDVMAPFEVRIEAPEEIPVLLSNGNPVTGGGTSELVVTGGTRRRVAVWHDPHPKPAYLFALVAGDLVAHRDRFTTASGRDVELAIWVRPGDEAKCAYAMDALKRSMRWDEETHGREYDLDIFQIVAVDDFNMGAMENKGLNIFNAKYVLASPETATDQDYERIESIVAHEYFHNWTGNRITCRDWFQLCLKEGLTVYRDQRFSADMRSEPVQRIADVVALRAAQFPEDQGPLAHPVRPEEYVEINNFYTATVYEKGAEVIGMLARLVGPEGYRAALDLYFERHDGQACTIEQFRACFEDACGRDLTQFARWWSQAGTPRVTVEEAWEGETLVLTLAQETPPTPGQAEKAPLVIPVAIGLIGRDGAEMLPTTLLELTEARQSWRIAPAAGTAEPLPEPAPAPEGNAPADGPAVLSVARGFSAPAIFRQRMTAADRALLLAHDTDPFARWEAGHRYALDVALAAIREDAAIPEAWTDALGRLLTDAGLDPAFRSRALTLPGADEIAGEIAGAGGLADPEAIHAARSAMRAALGSRLAGPLAETCAALAGSGPYSPDAAAAGRRALRNRCLDLRAAAGSPEAAEAAEAQFDTANNMTDRMAALTVLAHHDLPGAAPRLAAFHARFQGDAQVVDKWFTVQATAPLDGAAGRIAALAAHPAFDWKNPNRFRSLIGAFAMANPRGFHAADGAGYRLVTDWLLRLDPVNPQTTARLAGAFESWRRYTPDRQRLIRAELDRMAATPGLSKNTREIVERMRGG</sequence>
<dbReference type="Pfam" id="PF17900">
    <property type="entry name" value="Peptidase_M1_N"/>
    <property type="match status" value="1"/>
</dbReference>
<evidence type="ECO:0000256" key="8">
    <source>
        <dbReference type="ARBA" id="ARBA00022723"/>
    </source>
</evidence>
<comment type="catalytic activity">
    <reaction evidence="1">
        <text>Release of an N-terminal amino acid, Xaa-|-Yaa- from a peptide, amide or arylamide. Xaa is preferably Ala, but may be most amino acids including Pro (slow action). When a terminal hydrophobic residue is followed by a prolyl residue, the two may be released as an intact Xaa-Pro dipeptide.</text>
        <dbReference type="EC" id="3.4.11.2"/>
    </reaction>
</comment>
<keyword evidence="8" id="KW-0479">Metal-binding</keyword>
<dbReference type="InterPro" id="IPR045357">
    <property type="entry name" value="Aminopeptidase_N-like_N"/>
</dbReference>
<dbReference type="InterPro" id="IPR001930">
    <property type="entry name" value="Peptidase_M1"/>
</dbReference>
<dbReference type="EMBL" id="BSYI01000003">
    <property type="protein sequence ID" value="GMG81364.1"/>
    <property type="molecule type" value="Genomic_DNA"/>
</dbReference>
<evidence type="ECO:0000256" key="9">
    <source>
        <dbReference type="ARBA" id="ARBA00022801"/>
    </source>
</evidence>
<dbReference type="Pfam" id="PF01433">
    <property type="entry name" value="Peptidase_M1"/>
    <property type="match status" value="1"/>
</dbReference>
<keyword evidence="18" id="KW-1185">Reference proteome</keyword>
<dbReference type="InterPro" id="IPR012779">
    <property type="entry name" value="Peptidase_M1_pepN"/>
</dbReference>
<dbReference type="Pfam" id="PF11940">
    <property type="entry name" value="DUF3458"/>
    <property type="match status" value="1"/>
</dbReference>
<dbReference type="SUPFAM" id="SSF55486">
    <property type="entry name" value="Metalloproteases ('zincins'), catalytic domain"/>
    <property type="match status" value="1"/>
</dbReference>
<evidence type="ECO:0000259" key="15">
    <source>
        <dbReference type="Pfam" id="PF17432"/>
    </source>
</evidence>
<evidence type="ECO:0000256" key="4">
    <source>
        <dbReference type="ARBA" id="ARBA00012564"/>
    </source>
</evidence>
<name>A0ABQ6LDC7_9RHOB</name>
<protein>
    <recommendedName>
        <fullName evidence="5 12">Aminopeptidase N</fullName>
        <ecNumber evidence="4 12">3.4.11.2</ecNumber>
    </recommendedName>
</protein>
<dbReference type="SUPFAM" id="SSF63737">
    <property type="entry name" value="Leukotriene A4 hydrolase N-terminal domain"/>
    <property type="match status" value="1"/>
</dbReference>
<dbReference type="Gene3D" id="3.30.2010.30">
    <property type="match status" value="1"/>
</dbReference>
<dbReference type="PANTHER" id="PTHR46322">
    <property type="entry name" value="PUROMYCIN-SENSITIVE AMINOPEPTIDASE"/>
    <property type="match status" value="1"/>
</dbReference>
<evidence type="ECO:0000259" key="13">
    <source>
        <dbReference type="Pfam" id="PF01433"/>
    </source>
</evidence>
<evidence type="ECO:0000256" key="3">
    <source>
        <dbReference type="ARBA" id="ARBA00010136"/>
    </source>
</evidence>
<evidence type="ECO:0000259" key="14">
    <source>
        <dbReference type="Pfam" id="PF11940"/>
    </source>
</evidence>
<evidence type="ECO:0000256" key="10">
    <source>
        <dbReference type="ARBA" id="ARBA00022833"/>
    </source>
</evidence>
<evidence type="ECO:0000259" key="16">
    <source>
        <dbReference type="Pfam" id="PF17900"/>
    </source>
</evidence>
<comment type="similarity">
    <text evidence="3">Belongs to the peptidase M1 family.</text>
</comment>
<proteinExistence type="inferred from homology"/>
<dbReference type="EC" id="3.4.11.2" evidence="4 12"/>
<evidence type="ECO:0000256" key="12">
    <source>
        <dbReference type="NCBIfam" id="TIGR02414"/>
    </source>
</evidence>
<accession>A0ABQ6LDC7</accession>
<dbReference type="Gene3D" id="2.60.40.1730">
    <property type="entry name" value="tricorn interacting facor f3 domain"/>
    <property type="match status" value="1"/>
</dbReference>
<dbReference type="GO" id="GO:0004177">
    <property type="term" value="F:aminopeptidase activity"/>
    <property type="evidence" value="ECO:0007669"/>
    <property type="project" value="UniProtKB-KW"/>
</dbReference>
<feature type="domain" description="Peptidase M1 alanyl aminopeptidase Ig-like fold" evidence="14">
    <location>
        <begin position="465"/>
        <end position="534"/>
    </location>
</feature>
<feature type="domain" description="Peptidase M1 membrane alanine aminopeptidase" evidence="13">
    <location>
        <begin position="246"/>
        <end position="461"/>
    </location>
</feature>
<keyword evidence="11" id="KW-0482">Metalloprotease</keyword>
<organism evidence="17 18">
    <name type="scientific">Paralimibaculum aggregatum</name>
    <dbReference type="NCBI Taxonomy" id="3036245"/>
    <lineage>
        <taxon>Bacteria</taxon>
        <taxon>Pseudomonadati</taxon>
        <taxon>Pseudomonadota</taxon>
        <taxon>Alphaproteobacteria</taxon>
        <taxon>Rhodobacterales</taxon>
        <taxon>Paracoccaceae</taxon>
        <taxon>Paralimibaculum</taxon>
    </lineage>
</organism>
<evidence type="ECO:0000256" key="2">
    <source>
        <dbReference type="ARBA" id="ARBA00001947"/>
    </source>
</evidence>
<dbReference type="Pfam" id="PF17432">
    <property type="entry name" value="DUF3458_C"/>
    <property type="match status" value="1"/>
</dbReference>
<keyword evidence="7" id="KW-0645">Protease</keyword>
<evidence type="ECO:0000313" key="18">
    <source>
        <dbReference type="Proteomes" id="UP001239909"/>
    </source>
</evidence>
<dbReference type="Proteomes" id="UP001239909">
    <property type="component" value="Unassembled WGS sequence"/>
</dbReference>
<comment type="caution">
    <text evidence="17">The sequence shown here is derived from an EMBL/GenBank/DDBJ whole genome shotgun (WGS) entry which is preliminary data.</text>
</comment>
<dbReference type="InterPro" id="IPR014782">
    <property type="entry name" value="Peptidase_M1_dom"/>
</dbReference>
<dbReference type="InterPro" id="IPR042097">
    <property type="entry name" value="Aminopeptidase_N-like_N_sf"/>
</dbReference>
<dbReference type="NCBIfam" id="TIGR02414">
    <property type="entry name" value="pepN_proteo"/>
    <property type="match status" value="1"/>
</dbReference>
<dbReference type="InterPro" id="IPR037144">
    <property type="entry name" value="Peptidase_M1_pepN_C_sf"/>
</dbReference>
<dbReference type="RefSeq" id="WP_285670025.1">
    <property type="nucleotide sequence ID" value="NZ_BSYI01000003.1"/>
</dbReference>
<evidence type="ECO:0000313" key="17">
    <source>
        <dbReference type="EMBL" id="GMG81364.1"/>
    </source>
</evidence>